<feature type="region of interest" description="Disordered" evidence="1">
    <location>
        <begin position="1"/>
        <end position="37"/>
    </location>
</feature>
<dbReference type="Proteomes" id="UP000297245">
    <property type="component" value="Unassembled WGS sequence"/>
</dbReference>
<keyword evidence="3" id="KW-1185">Reference proteome</keyword>
<evidence type="ECO:0000256" key="1">
    <source>
        <dbReference type="SAM" id="MobiDB-lite"/>
    </source>
</evidence>
<feature type="compositionally biased region" description="Basic and acidic residues" evidence="1">
    <location>
        <begin position="1"/>
        <end position="13"/>
    </location>
</feature>
<reference evidence="2 3" key="1">
    <citation type="journal article" date="2019" name="Nat. Ecol. Evol.">
        <title>Megaphylogeny resolves global patterns of mushroom evolution.</title>
        <authorList>
            <person name="Varga T."/>
            <person name="Krizsan K."/>
            <person name="Foldi C."/>
            <person name="Dima B."/>
            <person name="Sanchez-Garcia M."/>
            <person name="Sanchez-Ramirez S."/>
            <person name="Szollosi G.J."/>
            <person name="Szarkandi J.G."/>
            <person name="Papp V."/>
            <person name="Albert L."/>
            <person name="Andreopoulos W."/>
            <person name="Angelini C."/>
            <person name="Antonin V."/>
            <person name="Barry K.W."/>
            <person name="Bougher N.L."/>
            <person name="Buchanan P."/>
            <person name="Buyck B."/>
            <person name="Bense V."/>
            <person name="Catcheside P."/>
            <person name="Chovatia M."/>
            <person name="Cooper J."/>
            <person name="Damon W."/>
            <person name="Desjardin D."/>
            <person name="Finy P."/>
            <person name="Geml J."/>
            <person name="Haridas S."/>
            <person name="Hughes K."/>
            <person name="Justo A."/>
            <person name="Karasinski D."/>
            <person name="Kautmanova I."/>
            <person name="Kiss B."/>
            <person name="Kocsube S."/>
            <person name="Kotiranta H."/>
            <person name="LaButti K.M."/>
            <person name="Lechner B.E."/>
            <person name="Liimatainen K."/>
            <person name="Lipzen A."/>
            <person name="Lukacs Z."/>
            <person name="Mihaltcheva S."/>
            <person name="Morgado L.N."/>
            <person name="Niskanen T."/>
            <person name="Noordeloos M.E."/>
            <person name="Ohm R.A."/>
            <person name="Ortiz-Santana B."/>
            <person name="Ovrebo C."/>
            <person name="Racz N."/>
            <person name="Riley R."/>
            <person name="Savchenko A."/>
            <person name="Shiryaev A."/>
            <person name="Soop K."/>
            <person name="Spirin V."/>
            <person name="Szebenyi C."/>
            <person name="Tomsovsky M."/>
            <person name="Tulloss R.E."/>
            <person name="Uehling J."/>
            <person name="Grigoriev I.V."/>
            <person name="Vagvolgyi C."/>
            <person name="Papp T."/>
            <person name="Martin F.M."/>
            <person name="Miettinen O."/>
            <person name="Hibbett D.S."/>
            <person name="Nagy L.G."/>
        </authorList>
    </citation>
    <scope>NUCLEOTIDE SEQUENCE [LARGE SCALE GENOMIC DNA]</scope>
    <source>
        <strain evidence="2 3">CBS 962.96</strain>
    </source>
</reference>
<feature type="compositionally biased region" description="Polar residues" evidence="1">
    <location>
        <begin position="26"/>
        <end position="37"/>
    </location>
</feature>
<evidence type="ECO:0000313" key="3">
    <source>
        <dbReference type="Proteomes" id="UP000297245"/>
    </source>
</evidence>
<name>A0A4S8KTA0_DENBC</name>
<dbReference type="AlphaFoldDB" id="A0A4S8KTA0"/>
<dbReference type="OrthoDB" id="3064516at2759"/>
<accession>A0A4S8KTA0</accession>
<sequence length="66" mass="7383">MINREQTVEERKKSKEKKRKPSISKQNNHTKNGTTQALDLISGGVKTNALPERASAVINHQISTLE</sequence>
<dbReference type="EMBL" id="ML180103">
    <property type="protein sequence ID" value="THU78960.1"/>
    <property type="molecule type" value="Genomic_DNA"/>
</dbReference>
<gene>
    <name evidence="2" type="ORF">K435DRAFT_698985</name>
</gene>
<proteinExistence type="predicted"/>
<evidence type="ECO:0000313" key="2">
    <source>
        <dbReference type="EMBL" id="THU78960.1"/>
    </source>
</evidence>
<organism evidence="2 3">
    <name type="scientific">Dendrothele bispora (strain CBS 962.96)</name>
    <dbReference type="NCBI Taxonomy" id="1314807"/>
    <lineage>
        <taxon>Eukaryota</taxon>
        <taxon>Fungi</taxon>
        <taxon>Dikarya</taxon>
        <taxon>Basidiomycota</taxon>
        <taxon>Agaricomycotina</taxon>
        <taxon>Agaricomycetes</taxon>
        <taxon>Agaricomycetidae</taxon>
        <taxon>Agaricales</taxon>
        <taxon>Agaricales incertae sedis</taxon>
        <taxon>Dendrothele</taxon>
    </lineage>
</organism>
<protein>
    <submittedName>
        <fullName evidence="2">Uncharacterized protein</fullName>
    </submittedName>
</protein>